<reference evidence="4" key="1">
    <citation type="journal article" date="2023" name="Mol. Biol. Evol.">
        <title>Third-Generation Sequencing Reveals the Adaptive Role of the Epigenome in Three Deep-Sea Polychaetes.</title>
        <authorList>
            <person name="Perez M."/>
            <person name="Aroh O."/>
            <person name="Sun Y."/>
            <person name="Lan Y."/>
            <person name="Juniper S.K."/>
            <person name="Young C.R."/>
            <person name="Angers B."/>
            <person name="Qian P.Y."/>
        </authorList>
    </citation>
    <scope>NUCLEOTIDE SEQUENCE</scope>
    <source>
        <strain evidence="4">P08H-3</strain>
    </source>
</reference>
<feature type="compositionally biased region" description="Basic and acidic residues" evidence="1">
    <location>
        <begin position="299"/>
        <end position="314"/>
    </location>
</feature>
<dbReference type="InterPro" id="IPR003123">
    <property type="entry name" value="VPS9"/>
</dbReference>
<gene>
    <name evidence="4" type="ORF">LSH36_699g02004</name>
</gene>
<dbReference type="Gene3D" id="1.20.1050.80">
    <property type="entry name" value="VPS9 domain"/>
    <property type="match status" value="1"/>
</dbReference>
<dbReference type="InterPro" id="IPR037191">
    <property type="entry name" value="VPS9_dom_sf"/>
</dbReference>
<protein>
    <recommendedName>
        <fullName evidence="3">VPS9 domain-containing protein</fullName>
    </recommendedName>
</protein>
<evidence type="ECO:0000313" key="5">
    <source>
        <dbReference type="Proteomes" id="UP001208570"/>
    </source>
</evidence>
<keyword evidence="2" id="KW-0472">Membrane</keyword>
<feature type="region of interest" description="Disordered" evidence="1">
    <location>
        <begin position="289"/>
        <end position="315"/>
    </location>
</feature>
<feature type="compositionally biased region" description="Low complexity" evidence="1">
    <location>
        <begin position="556"/>
        <end position="565"/>
    </location>
</feature>
<feature type="region of interest" description="Disordered" evidence="1">
    <location>
        <begin position="352"/>
        <end position="395"/>
    </location>
</feature>
<evidence type="ECO:0000259" key="3">
    <source>
        <dbReference type="PROSITE" id="PS51205"/>
    </source>
</evidence>
<keyword evidence="2" id="KW-0812">Transmembrane</keyword>
<feature type="compositionally biased region" description="Polar residues" evidence="1">
    <location>
        <begin position="837"/>
        <end position="850"/>
    </location>
</feature>
<feature type="transmembrane region" description="Helical" evidence="2">
    <location>
        <begin position="1094"/>
        <end position="1114"/>
    </location>
</feature>
<feature type="compositionally biased region" description="Low complexity" evidence="1">
    <location>
        <begin position="903"/>
        <end position="921"/>
    </location>
</feature>
<evidence type="ECO:0000256" key="2">
    <source>
        <dbReference type="SAM" id="Phobius"/>
    </source>
</evidence>
<dbReference type="SUPFAM" id="SSF109993">
    <property type="entry name" value="VPS9 domain"/>
    <property type="match status" value="1"/>
</dbReference>
<dbReference type="AlphaFoldDB" id="A0AAD9J358"/>
<comment type="caution">
    <text evidence="4">The sequence shown here is derived from an EMBL/GenBank/DDBJ whole genome shotgun (WGS) entry which is preliminary data.</text>
</comment>
<feature type="region of interest" description="Disordered" evidence="1">
    <location>
        <begin position="556"/>
        <end position="588"/>
    </location>
</feature>
<organism evidence="4 5">
    <name type="scientific">Paralvinella palmiformis</name>
    <dbReference type="NCBI Taxonomy" id="53620"/>
    <lineage>
        <taxon>Eukaryota</taxon>
        <taxon>Metazoa</taxon>
        <taxon>Spiralia</taxon>
        <taxon>Lophotrochozoa</taxon>
        <taxon>Annelida</taxon>
        <taxon>Polychaeta</taxon>
        <taxon>Sedentaria</taxon>
        <taxon>Canalipalpata</taxon>
        <taxon>Terebellida</taxon>
        <taxon>Terebelliformia</taxon>
        <taxon>Alvinellidae</taxon>
        <taxon>Paralvinella</taxon>
    </lineage>
</organism>
<evidence type="ECO:0000313" key="4">
    <source>
        <dbReference type="EMBL" id="KAK2145146.1"/>
    </source>
</evidence>
<accession>A0AAD9J358</accession>
<keyword evidence="5" id="KW-1185">Reference proteome</keyword>
<feature type="compositionally biased region" description="Polar residues" evidence="1">
    <location>
        <begin position="856"/>
        <end position="874"/>
    </location>
</feature>
<proteinExistence type="predicted"/>
<evidence type="ECO:0000256" key="1">
    <source>
        <dbReference type="SAM" id="MobiDB-lite"/>
    </source>
</evidence>
<feature type="region of interest" description="Disordered" evidence="1">
    <location>
        <begin position="91"/>
        <end position="118"/>
    </location>
</feature>
<feature type="domain" description="VPS9" evidence="3">
    <location>
        <begin position="969"/>
        <end position="1123"/>
    </location>
</feature>
<keyword evidence="2" id="KW-1133">Transmembrane helix</keyword>
<feature type="compositionally biased region" description="Polar residues" evidence="1">
    <location>
        <begin position="566"/>
        <end position="588"/>
    </location>
</feature>
<sequence>MLDISMMNLYLYGTFSKEVANITLKDGCLPCIGDQVSEQLEPALWFKVLVLDAISIDCNKKVILWHTSSDLEAVKQTAQYCCDDKVDDDGGVRTNTEDENDSVAGDVPEDKERDSGYRPNRTCGLRHQSSQRIIRRQMSETVYAGGECMGYSSDMDEVFEFTQDILSKLVNNQISQVQFNKEVFLLLHVHVLPNIHLSADDIINVQNAMAIVDCYITDINTLIMDKQLHIDHVQRDMKTQRQKFIHEVCEPNFNNAKFSAAFANILLQQLTEDIAKAQEQLEELTQRVEAAKDNIVSPDDSRASPENDSDRGGNDELLQLRSERSQFMKEFNDLLTARAVLDEYISGERVSMNDEKHSIKGCKPMKSSKKPKNKSEKEKRKSKKRNSSISLDPHNEANPLHAIYLGMEQTYDQMLADTLSLTNRKLLLLSVKETMRGVFETLLSGKETLGIDIDTTGMRRPTDVLRHSQIPIEWLSLPEQVSSVLKDETLPIRESHEKFCELVKQKCTAALQKGKLSIISDSILRESNPPEASLTKTGGLFAENKLYNLMHTDSSSLSSGISSTSDTCNSQTSKSSGSDTYNSRSVNPSCIQPMSSNSSCEALSLGHDHLANSGHLSNSVGSNSNVSEVEDFSEEADEIEQTLTWIKDNVNKLFEEICLKIQEHLGSRGQTQFRRIWQCYEIHFYVEVICSLTELYINAYSPKIRHVLSNLHVLMAKDLDLNGFILNILQDRDLRCEFKEVDEQRTFTLSHKTDTSVTTGDTVCTELNASLNKKKDMVKSGSPQESPDFNQINAVPETESLNAQANSDTTDAKATSDKVTSVEKHILDGRIIVTPPVQSQNCSSQPNIGNDDNLGTREQAQGQNCHNQLQTNTDPAERPTTIFRGSEVEDLAAKGSCKDPAPSSSNSLSSQSSHSSSSVLLSSEITDNELSTSTSEQSINDIDDRIGKHLTCKVISISNPAPMTVTWNVYRENTIHEGKQAANSVPMSPMTMASIKSLQFKPEYKDQFAEAYKMLHQVLQDTSPLFKLQHLFRCLRDLSDQYEQLQKTFCGQSSKPCTDDLIDILALFLCNFEVTGAEMLYAHIMMLSDLMPRFFAGGQFSFTLVQFFAAFQVLQERTLMKHVKQQLK</sequence>
<feature type="region of interest" description="Disordered" evidence="1">
    <location>
        <begin position="837"/>
        <end position="921"/>
    </location>
</feature>
<dbReference type="Proteomes" id="UP001208570">
    <property type="component" value="Unassembled WGS sequence"/>
</dbReference>
<dbReference type="PROSITE" id="PS51205">
    <property type="entry name" value="VPS9"/>
    <property type="match status" value="1"/>
</dbReference>
<dbReference type="EMBL" id="JAODUP010000699">
    <property type="protein sequence ID" value="KAK2145146.1"/>
    <property type="molecule type" value="Genomic_DNA"/>
</dbReference>
<name>A0AAD9J358_9ANNE</name>